<evidence type="ECO:0000259" key="1">
    <source>
        <dbReference type="Pfam" id="PF16321"/>
    </source>
</evidence>
<reference evidence="3" key="1">
    <citation type="journal article" date="2019" name="Int. J. Syst. Evol. Microbiol.">
        <title>The Global Catalogue of Microorganisms (GCM) 10K type strain sequencing project: providing services to taxonomists for standard genome sequencing and annotation.</title>
        <authorList>
            <consortium name="The Broad Institute Genomics Platform"/>
            <consortium name="The Broad Institute Genome Sequencing Center for Infectious Disease"/>
            <person name="Wu L."/>
            <person name="Ma J."/>
        </authorList>
    </citation>
    <scope>NUCLEOTIDE SEQUENCE [LARGE SCALE GENOMIC DNA]</scope>
    <source>
        <strain evidence="3">CGMCC 4.7405</strain>
    </source>
</reference>
<protein>
    <submittedName>
        <fullName evidence="2">Sigma 54 modulation/S30EA ribosomal C-terminal domain-containing protein</fullName>
    </submittedName>
</protein>
<name>A0ABV8BM30_9PSEU</name>
<dbReference type="InterPro" id="IPR050574">
    <property type="entry name" value="HPF/YfiA_ribosome-assoc"/>
</dbReference>
<dbReference type="PANTHER" id="PTHR33231:SF1">
    <property type="entry name" value="30S RIBOSOMAL PROTEIN"/>
    <property type="match status" value="1"/>
</dbReference>
<dbReference type="InterPro" id="IPR038416">
    <property type="entry name" value="Ribosom_S30AE_C_sf"/>
</dbReference>
<dbReference type="InterPro" id="IPR032528">
    <property type="entry name" value="Ribosom_S30AE_C"/>
</dbReference>
<sequence length="248" mass="27569">MRRRRSDGQIATQTAGEVLDDAREFVRDQVESLLARLPGASPAVRIKLTRSARSASPWSALVQANFELRGQPVRGQAAGAFFHEAAQSLRRSLAQRLPALAGLEVWRNERPRVPVAEVDGRRQIVRRKYCTPVRCTPDQAARTMDLMDYDIHLFVDAETGEDSAIYRIGPTGYRLARLVSTAPPAGRVSVPLTVNVHEVPLLTPEEAVGRLDATELPFRFFRSAETNRGSVLYRRYDGHYGLIAPAVP</sequence>
<dbReference type="Gene3D" id="3.30.505.50">
    <property type="entry name" value="Sigma 54 modulation/S30EA ribosomal protein, C-terminal domain"/>
    <property type="match status" value="2"/>
</dbReference>
<feature type="domain" description="Sigma 54 modulation/S30EA ribosomal protein C-terminal" evidence="1">
    <location>
        <begin position="197"/>
        <end position="242"/>
    </location>
</feature>
<keyword evidence="3" id="KW-1185">Reference proteome</keyword>
<dbReference type="RefSeq" id="WP_382368721.1">
    <property type="nucleotide sequence ID" value="NZ_JBHRZI010000005.1"/>
</dbReference>
<evidence type="ECO:0000313" key="2">
    <source>
        <dbReference type="EMBL" id="MFC3890596.1"/>
    </source>
</evidence>
<dbReference type="PANTHER" id="PTHR33231">
    <property type="entry name" value="30S RIBOSOMAL PROTEIN"/>
    <property type="match status" value="1"/>
</dbReference>
<gene>
    <name evidence="2" type="ORF">ACFOWZ_03865</name>
</gene>
<proteinExistence type="predicted"/>
<organism evidence="2 3">
    <name type="scientific">Lentzea rhizosphaerae</name>
    <dbReference type="NCBI Taxonomy" id="2041025"/>
    <lineage>
        <taxon>Bacteria</taxon>
        <taxon>Bacillati</taxon>
        <taxon>Actinomycetota</taxon>
        <taxon>Actinomycetes</taxon>
        <taxon>Pseudonocardiales</taxon>
        <taxon>Pseudonocardiaceae</taxon>
        <taxon>Lentzea</taxon>
    </lineage>
</organism>
<accession>A0ABV8BM30</accession>
<dbReference type="Pfam" id="PF16321">
    <property type="entry name" value="Ribosom_S30AE_C"/>
    <property type="match status" value="2"/>
</dbReference>
<dbReference type="EMBL" id="JBHRZI010000005">
    <property type="protein sequence ID" value="MFC3890596.1"/>
    <property type="molecule type" value="Genomic_DNA"/>
</dbReference>
<feature type="domain" description="Sigma 54 modulation/S30EA ribosomal protein C-terminal" evidence="1">
    <location>
        <begin position="121"/>
        <end position="175"/>
    </location>
</feature>
<evidence type="ECO:0000313" key="3">
    <source>
        <dbReference type="Proteomes" id="UP001595690"/>
    </source>
</evidence>
<comment type="caution">
    <text evidence="2">The sequence shown here is derived from an EMBL/GenBank/DDBJ whole genome shotgun (WGS) entry which is preliminary data.</text>
</comment>
<dbReference type="Proteomes" id="UP001595690">
    <property type="component" value="Unassembled WGS sequence"/>
</dbReference>